<dbReference type="Gene3D" id="1.10.10.10">
    <property type="entry name" value="Winged helix-like DNA-binding domain superfamily/Winged helix DNA-binding domain"/>
    <property type="match status" value="1"/>
</dbReference>
<dbReference type="RefSeq" id="WP_152942278.1">
    <property type="nucleotide sequence ID" value="NZ_CP045488.1"/>
</dbReference>
<proteinExistence type="predicted"/>
<evidence type="ECO:0000313" key="2">
    <source>
        <dbReference type="EMBL" id="QFU83402.1"/>
    </source>
</evidence>
<dbReference type="Proteomes" id="UP000326170">
    <property type="component" value="Chromosome"/>
</dbReference>
<keyword evidence="4" id="KW-1185">Reference proteome</keyword>
<protein>
    <submittedName>
        <fullName evidence="3">Transcriptional regulator</fullName>
    </submittedName>
</protein>
<dbReference type="InterPro" id="IPR036388">
    <property type="entry name" value="WH-like_DNA-bd_sf"/>
</dbReference>
<dbReference type="KEGG" id="nas:GCU68_13060"/>
<geneLocation type="plasmid" evidence="3 4">
    <name>unnamed1</name>
</geneLocation>
<evidence type="ECO:0000313" key="4">
    <source>
        <dbReference type="Proteomes" id="UP000326170"/>
    </source>
</evidence>
<dbReference type="AlphaFoldDB" id="A0A5P9P7Z0"/>
<dbReference type="Pfam" id="PF24035">
    <property type="entry name" value="DUF7344"/>
    <property type="match status" value="1"/>
</dbReference>
<evidence type="ECO:0000313" key="3">
    <source>
        <dbReference type="EMBL" id="QFU84279.1"/>
    </source>
</evidence>
<accession>A0A5P9P7Z0</accession>
<reference evidence="3" key="2">
    <citation type="submission" date="2019-10" db="EMBL/GenBank/DDBJ databases">
        <authorList>
            <person name="Cui H.-L."/>
            <person name="Tao C.-Q."/>
        </authorList>
    </citation>
    <scope>NUCLEOTIDE SEQUENCE</scope>
    <source>
        <strain evidence="3">7-3</strain>
        <plasmid evidence="3">unnamed1</plasmid>
    </source>
</reference>
<gene>
    <name evidence="2" type="ORF">GCU68_13060</name>
    <name evidence="3" type="ORF">GCU68_17005</name>
</gene>
<dbReference type="Proteomes" id="UP000326170">
    <property type="component" value="Plasmid unnamed1"/>
</dbReference>
<dbReference type="InterPro" id="IPR055768">
    <property type="entry name" value="DUF7344"/>
</dbReference>
<name>A0A5P9P7Z0_9EURY</name>
<dbReference type="OrthoDB" id="161697at2157"/>
<dbReference type="GeneID" id="42302778"/>
<reference evidence="3 4" key="1">
    <citation type="journal article" date="2007" name="Int. J. Syst. Evol. Microbiol.">
        <title>Natronorubrum sulfidifaciens sp. nov., an extremely haloalkaliphilic archaeon isolated from Aiding salt lake in Xin-Jiang, China.</title>
        <authorList>
            <person name="Cui H.L."/>
            <person name="Tohty D."/>
            <person name="Liu H.C."/>
            <person name="Liu S.J."/>
            <person name="Oren A."/>
            <person name="Zhou P.J."/>
        </authorList>
    </citation>
    <scope>NUCLEOTIDE SEQUENCE [LARGE SCALE GENOMIC DNA]</scope>
    <source>
        <strain evidence="3 4">7-3</strain>
        <plasmid evidence="3">unnamed1</plasmid>
    </source>
</reference>
<evidence type="ECO:0000259" key="1">
    <source>
        <dbReference type="Pfam" id="PF24035"/>
    </source>
</evidence>
<feature type="domain" description="DUF7344" evidence="1">
    <location>
        <begin position="50"/>
        <end position="87"/>
    </location>
</feature>
<keyword evidence="3" id="KW-0614">Plasmid</keyword>
<dbReference type="KEGG" id="nas:GCU68_17005"/>
<dbReference type="EMBL" id="CP045488">
    <property type="protein sequence ID" value="QFU83402.1"/>
    <property type="molecule type" value="Genomic_DNA"/>
</dbReference>
<dbReference type="EMBL" id="CP045489">
    <property type="protein sequence ID" value="QFU84279.1"/>
    <property type="molecule type" value="Genomic_DNA"/>
</dbReference>
<organism evidence="3 4">
    <name type="scientific">Natronorubrum aibiense</name>
    <dbReference type="NCBI Taxonomy" id="348826"/>
    <lineage>
        <taxon>Archaea</taxon>
        <taxon>Methanobacteriati</taxon>
        <taxon>Methanobacteriota</taxon>
        <taxon>Stenosarchaea group</taxon>
        <taxon>Halobacteria</taxon>
        <taxon>Halobacteriales</taxon>
        <taxon>Natrialbaceae</taxon>
        <taxon>Natronorubrum</taxon>
    </lineage>
</organism>
<sequence>MANDDPASTDKTSLSEVFDVLTHGSRQRILLELVDHNPRTAAEFEAEEFAGGEGNHDTLKIELHHAHLPALADAGFINWDSQTGTITRGPRFGEIEPLLTLIDDHQEELPTDWP</sequence>